<evidence type="ECO:0000256" key="3">
    <source>
        <dbReference type="ARBA" id="ARBA00022553"/>
    </source>
</evidence>
<evidence type="ECO:0000256" key="6">
    <source>
        <dbReference type="ARBA" id="ARBA00023012"/>
    </source>
</evidence>
<keyword evidence="7" id="KW-0812">Transmembrane</keyword>
<dbReference type="Gene3D" id="1.10.287.130">
    <property type="match status" value="1"/>
</dbReference>
<dbReference type="PROSITE" id="PS50109">
    <property type="entry name" value="HIS_KIN"/>
    <property type="match status" value="1"/>
</dbReference>
<dbReference type="InterPro" id="IPR013655">
    <property type="entry name" value="PAS_fold_3"/>
</dbReference>
<accession>A0A7D5ICV8</accession>
<comment type="catalytic activity">
    <reaction evidence="1">
        <text>ATP + protein L-histidine = ADP + protein N-phospho-L-histidine.</text>
        <dbReference type="EC" id="2.7.13.3"/>
    </reaction>
</comment>
<dbReference type="InterPro" id="IPR035965">
    <property type="entry name" value="PAS-like_dom_sf"/>
</dbReference>
<dbReference type="NCBIfam" id="TIGR00229">
    <property type="entry name" value="sensory_box"/>
    <property type="match status" value="1"/>
</dbReference>
<dbReference type="EMBL" id="CP058215">
    <property type="protein sequence ID" value="QLC51069.1"/>
    <property type="molecule type" value="Genomic_DNA"/>
</dbReference>
<organism evidence="10 11">
    <name type="scientific">Methanolobus zinderi</name>
    <dbReference type="NCBI Taxonomy" id="536044"/>
    <lineage>
        <taxon>Archaea</taxon>
        <taxon>Methanobacteriati</taxon>
        <taxon>Methanobacteriota</taxon>
        <taxon>Stenosarchaea group</taxon>
        <taxon>Methanomicrobia</taxon>
        <taxon>Methanosarcinales</taxon>
        <taxon>Methanosarcinaceae</taxon>
        <taxon>Methanolobus</taxon>
    </lineage>
</organism>
<reference evidence="10 11" key="1">
    <citation type="submission" date="2020-06" db="EMBL/GenBank/DDBJ databases">
        <title>Methanolobus halotolerans sp. nov., isolated from a saline lake Tus in Siberia.</title>
        <authorList>
            <person name="Shen Y."/>
            <person name="Chen S.-C."/>
            <person name="Lai M.-C."/>
            <person name="Huang H.-H."/>
            <person name="Chiu H.-H."/>
            <person name="Tang S.-L."/>
            <person name="Rogozin D.Y."/>
            <person name="Degermendzhy A.G."/>
        </authorList>
    </citation>
    <scope>NUCLEOTIDE SEQUENCE [LARGE SCALE GENOMIC DNA]</scope>
    <source>
        <strain evidence="10 11">DSM 21339</strain>
    </source>
</reference>
<name>A0A7D5ICV8_9EURY</name>
<dbReference type="KEGG" id="mzi:HWN40_12980"/>
<gene>
    <name evidence="10" type="ORF">HWN40_12980</name>
</gene>
<dbReference type="InterPro" id="IPR036890">
    <property type="entry name" value="HATPase_C_sf"/>
</dbReference>
<dbReference type="Gene3D" id="3.30.450.40">
    <property type="match status" value="1"/>
</dbReference>
<keyword evidence="3" id="KW-0597">Phosphoprotein</keyword>
<dbReference type="FunFam" id="3.30.565.10:FF:000006">
    <property type="entry name" value="Sensor histidine kinase WalK"/>
    <property type="match status" value="1"/>
</dbReference>
<dbReference type="OrthoDB" id="8127at2157"/>
<dbReference type="InterPro" id="IPR003018">
    <property type="entry name" value="GAF"/>
</dbReference>
<dbReference type="CDD" id="cd00130">
    <property type="entry name" value="PAS"/>
    <property type="match status" value="1"/>
</dbReference>
<keyword evidence="11" id="KW-1185">Reference proteome</keyword>
<dbReference type="Pfam" id="PF00512">
    <property type="entry name" value="HisKA"/>
    <property type="match status" value="1"/>
</dbReference>
<dbReference type="SUPFAM" id="SSF55874">
    <property type="entry name" value="ATPase domain of HSP90 chaperone/DNA topoisomerase II/histidine kinase"/>
    <property type="match status" value="1"/>
</dbReference>
<evidence type="ECO:0000256" key="4">
    <source>
        <dbReference type="ARBA" id="ARBA00022679"/>
    </source>
</evidence>
<dbReference type="InterPro" id="IPR050736">
    <property type="entry name" value="Sensor_HK_Regulatory"/>
</dbReference>
<dbReference type="InterPro" id="IPR000014">
    <property type="entry name" value="PAS"/>
</dbReference>
<evidence type="ECO:0000313" key="10">
    <source>
        <dbReference type="EMBL" id="QLC51069.1"/>
    </source>
</evidence>
<dbReference type="PROSITE" id="PS50112">
    <property type="entry name" value="PAS"/>
    <property type="match status" value="1"/>
</dbReference>
<sequence>MDLKTSGRKKIFSKTISLFLLMGLLFWVFDSIVDYLFFYDNNFSNLLLLDVPGHEIYVRSSFLLIMLILGVLSSKMIYEHNLTLQENETRFRKAVENFPFSIALIDQKADPVYFNKKFTETFGYTDEDIPTMEKWWELAYPDEEYRKEVYSSWMDSCRSVIRGEKLCRSEWKVSCKDGSVKNIEFHFTKTDGDQGMLIFNDVTSKKEAEKALFLDESRLEALLELNNMIDSNIREITLFALEEAVKLTRSKIGYIGFLSEDESIITMHSWSRNAMQTCEIKDRPIEYRVADTGIWGEPIRQRKPIIINDFSADHPLKKGYPEGHVSISSHLGVPVFDNDNIVVIAGVGNKEGDYDSSDVRQITLLMKGMWNIVKKKRDDDKFREYAEELARKNKELESLDIMKNEFLSNLTHELKTPLISIKGYAELLHEGQLGSLNNSQSKSVGNIVMSAEKLHKRIDSLLCMQNVQSGNIQYDIDVIHVSDVLEKVLYETNLFQGDSLPEIKRNFPASLPFVLGNLNYIEMVFSHLLENAVKFTPVSGEITVSAYPKNGCLHVVFKDTGIGIPKERMPDLFRRFYQVDGSMTRKYGGNGVGLYLCKSIVEGHGGTIRLESEPDTGTQVEVILPVMKPTDTY</sequence>
<dbReference type="SUPFAM" id="SSF47384">
    <property type="entry name" value="Homodimeric domain of signal transducing histidine kinase"/>
    <property type="match status" value="1"/>
</dbReference>
<keyword evidence="7" id="KW-1133">Transmembrane helix</keyword>
<evidence type="ECO:0000259" key="8">
    <source>
        <dbReference type="PROSITE" id="PS50109"/>
    </source>
</evidence>
<feature type="domain" description="PAS" evidence="9">
    <location>
        <begin position="87"/>
        <end position="143"/>
    </location>
</feature>
<dbReference type="SMART" id="SM00388">
    <property type="entry name" value="HisKA"/>
    <property type="match status" value="1"/>
</dbReference>
<dbReference type="EC" id="2.7.13.3" evidence="2"/>
<evidence type="ECO:0000256" key="1">
    <source>
        <dbReference type="ARBA" id="ARBA00000085"/>
    </source>
</evidence>
<dbReference type="GO" id="GO:0000155">
    <property type="term" value="F:phosphorelay sensor kinase activity"/>
    <property type="evidence" value="ECO:0007669"/>
    <property type="project" value="InterPro"/>
</dbReference>
<feature type="transmembrane region" description="Helical" evidence="7">
    <location>
        <begin position="12"/>
        <end position="36"/>
    </location>
</feature>
<dbReference type="InterPro" id="IPR029016">
    <property type="entry name" value="GAF-like_dom_sf"/>
</dbReference>
<dbReference type="Pfam" id="PF13185">
    <property type="entry name" value="GAF_2"/>
    <property type="match status" value="1"/>
</dbReference>
<dbReference type="SUPFAM" id="SSF55781">
    <property type="entry name" value="GAF domain-like"/>
    <property type="match status" value="1"/>
</dbReference>
<feature type="domain" description="Histidine kinase" evidence="8">
    <location>
        <begin position="409"/>
        <end position="628"/>
    </location>
</feature>
<evidence type="ECO:0000313" key="11">
    <source>
        <dbReference type="Proteomes" id="UP000509594"/>
    </source>
</evidence>
<proteinExistence type="predicted"/>
<dbReference type="AlphaFoldDB" id="A0A7D5ICV8"/>
<dbReference type="InterPro" id="IPR003661">
    <property type="entry name" value="HisK_dim/P_dom"/>
</dbReference>
<dbReference type="SMART" id="SM00387">
    <property type="entry name" value="HATPase_c"/>
    <property type="match status" value="1"/>
</dbReference>
<dbReference type="CDD" id="cd00082">
    <property type="entry name" value="HisKA"/>
    <property type="match status" value="1"/>
</dbReference>
<dbReference type="PANTHER" id="PTHR43711:SF31">
    <property type="entry name" value="HISTIDINE KINASE"/>
    <property type="match status" value="1"/>
</dbReference>
<evidence type="ECO:0000259" key="9">
    <source>
        <dbReference type="PROSITE" id="PS50112"/>
    </source>
</evidence>
<dbReference type="PANTHER" id="PTHR43711">
    <property type="entry name" value="TWO-COMPONENT HISTIDINE KINASE"/>
    <property type="match status" value="1"/>
</dbReference>
<dbReference type="Pfam" id="PF02518">
    <property type="entry name" value="HATPase_c"/>
    <property type="match status" value="1"/>
</dbReference>
<dbReference type="PRINTS" id="PR00344">
    <property type="entry name" value="BCTRLSENSOR"/>
</dbReference>
<dbReference type="SUPFAM" id="SSF55785">
    <property type="entry name" value="PYP-like sensor domain (PAS domain)"/>
    <property type="match status" value="1"/>
</dbReference>
<keyword evidence="7" id="KW-0472">Membrane</keyword>
<dbReference type="Pfam" id="PF08447">
    <property type="entry name" value="PAS_3"/>
    <property type="match status" value="1"/>
</dbReference>
<dbReference type="GeneID" id="55822605"/>
<evidence type="ECO:0000256" key="5">
    <source>
        <dbReference type="ARBA" id="ARBA00022777"/>
    </source>
</evidence>
<dbReference type="SMART" id="SM00091">
    <property type="entry name" value="PAS"/>
    <property type="match status" value="1"/>
</dbReference>
<protein>
    <recommendedName>
        <fullName evidence="2">histidine kinase</fullName>
        <ecNumber evidence="2">2.7.13.3</ecNumber>
    </recommendedName>
</protein>
<dbReference type="Gene3D" id="3.30.565.10">
    <property type="entry name" value="Histidine kinase-like ATPase, C-terminal domain"/>
    <property type="match status" value="1"/>
</dbReference>
<keyword evidence="4" id="KW-0808">Transferase</keyword>
<evidence type="ECO:0000256" key="7">
    <source>
        <dbReference type="SAM" id="Phobius"/>
    </source>
</evidence>
<dbReference type="Proteomes" id="UP000509594">
    <property type="component" value="Chromosome"/>
</dbReference>
<dbReference type="InterPro" id="IPR003594">
    <property type="entry name" value="HATPase_dom"/>
</dbReference>
<dbReference type="InterPro" id="IPR005467">
    <property type="entry name" value="His_kinase_dom"/>
</dbReference>
<dbReference type="Gene3D" id="3.30.450.20">
    <property type="entry name" value="PAS domain"/>
    <property type="match status" value="1"/>
</dbReference>
<dbReference type="InterPro" id="IPR004358">
    <property type="entry name" value="Sig_transdc_His_kin-like_C"/>
</dbReference>
<dbReference type="RefSeq" id="WP_176966124.1">
    <property type="nucleotide sequence ID" value="NZ_CP058215.1"/>
</dbReference>
<keyword evidence="6" id="KW-0902">Two-component regulatory system</keyword>
<keyword evidence="5" id="KW-0418">Kinase</keyword>
<evidence type="ECO:0000256" key="2">
    <source>
        <dbReference type="ARBA" id="ARBA00012438"/>
    </source>
</evidence>
<dbReference type="InterPro" id="IPR036097">
    <property type="entry name" value="HisK_dim/P_sf"/>
</dbReference>